<evidence type="ECO:0000256" key="3">
    <source>
        <dbReference type="ARBA" id="ARBA00022679"/>
    </source>
</evidence>
<evidence type="ECO:0000313" key="10">
    <source>
        <dbReference type="EMBL" id="TGO17010.1"/>
    </source>
</evidence>
<proteinExistence type="inferred from homology"/>
<evidence type="ECO:0000256" key="8">
    <source>
        <dbReference type="SAM" id="MobiDB-lite"/>
    </source>
</evidence>
<comment type="catalytic activity">
    <reaction evidence="6 7">
        <text>cytidine(32)/guanosine(34) in tRNA + 2 S-adenosyl-L-methionine = 2'-O-methylcytidine(32)/2'-O-methylguanosine(34) in tRNA + 2 S-adenosyl-L-homocysteine + 2 H(+)</text>
        <dbReference type="Rhea" id="RHEA:42396"/>
        <dbReference type="Rhea" id="RHEA-COMP:10246"/>
        <dbReference type="Rhea" id="RHEA-COMP:10247"/>
        <dbReference type="ChEBI" id="CHEBI:15378"/>
        <dbReference type="ChEBI" id="CHEBI:57856"/>
        <dbReference type="ChEBI" id="CHEBI:59789"/>
        <dbReference type="ChEBI" id="CHEBI:74269"/>
        <dbReference type="ChEBI" id="CHEBI:74445"/>
        <dbReference type="ChEBI" id="CHEBI:74495"/>
        <dbReference type="ChEBI" id="CHEBI:82748"/>
        <dbReference type="EC" id="2.1.1.205"/>
    </reaction>
</comment>
<comment type="caution">
    <text evidence="10">The sequence shown here is derived from an EMBL/GenBank/DDBJ whole genome shotgun (WGS) entry which is preliminary data.</text>
</comment>
<feature type="binding site" evidence="7">
    <location>
        <position position="107"/>
    </location>
    <ligand>
        <name>S-adenosyl-L-methionine</name>
        <dbReference type="ChEBI" id="CHEBI:59789"/>
    </ligand>
</feature>
<feature type="region of interest" description="Disordered" evidence="8">
    <location>
        <begin position="280"/>
        <end position="301"/>
    </location>
</feature>
<keyword evidence="1 7" id="KW-0963">Cytoplasm</keyword>
<dbReference type="GO" id="GO:0002128">
    <property type="term" value="P:tRNA nucleoside ribose methylation"/>
    <property type="evidence" value="ECO:0007669"/>
    <property type="project" value="UniProtKB-UniRule"/>
</dbReference>
<evidence type="ECO:0000256" key="6">
    <source>
        <dbReference type="ARBA" id="ARBA00048902"/>
    </source>
</evidence>
<comment type="similarity">
    <text evidence="7">Belongs to the class I-like SAM-binding methyltransferase superfamily. RNA methyltransferase RlmE family. TRM7 subfamily.</text>
</comment>
<accession>A0A4Z1EZR1</accession>
<keyword evidence="5 7" id="KW-0819">tRNA processing</keyword>
<dbReference type="Gene3D" id="3.40.50.150">
    <property type="entry name" value="Vaccinia Virus protein VP39"/>
    <property type="match status" value="1"/>
</dbReference>
<keyword evidence="3 7" id="KW-0808">Transferase</keyword>
<dbReference type="AlphaFoldDB" id="A0A4Z1EZR1"/>
<dbReference type="InterPro" id="IPR015507">
    <property type="entry name" value="rRNA-MeTfrase_E"/>
</dbReference>
<dbReference type="GO" id="GO:0106340">
    <property type="term" value="F:tRNA (guanosine(34)-2'-O)-methyltransferase activity"/>
    <property type="evidence" value="ECO:0007669"/>
    <property type="project" value="UniProtKB-ARBA"/>
</dbReference>
<dbReference type="EMBL" id="PQXH01000021">
    <property type="protein sequence ID" value="TGO17010.1"/>
    <property type="molecule type" value="Genomic_DNA"/>
</dbReference>
<feature type="binding site" evidence="7">
    <location>
        <position position="160"/>
    </location>
    <ligand>
        <name>S-adenosyl-L-methionine</name>
        <dbReference type="ChEBI" id="CHEBI:59789"/>
    </ligand>
</feature>
<feature type="domain" description="Ribosomal RNA methyltransferase FtsJ" evidence="9">
    <location>
        <begin position="24"/>
        <end position="243"/>
    </location>
</feature>
<feature type="binding site" evidence="7">
    <location>
        <position position="43"/>
    </location>
    <ligand>
        <name>S-adenosyl-L-methionine</name>
        <dbReference type="ChEBI" id="CHEBI:59789"/>
    </ligand>
</feature>
<evidence type="ECO:0000256" key="5">
    <source>
        <dbReference type="ARBA" id="ARBA00022694"/>
    </source>
</evidence>
<dbReference type="PANTHER" id="PTHR10920:SF12">
    <property type="entry name" value="TRNA (CYTIDINE(32)_GUANOSINE(34)-2'-O)-METHYLTRANSFERASE-RELATED"/>
    <property type="match status" value="1"/>
</dbReference>
<evidence type="ECO:0000256" key="1">
    <source>
        <dbReference type="ARBA" id="ARBA00022490"/>
    </source>
</evidence>
<dbReference type="PANTHER" id="PTHR10920">
    <property type="entry name" value="RIBOSOMAL RNA METHYLTRANSFERASE"/>
    <property type="match status" value="1"/>
</dbReference>
<keyword evidence="4 7" id="KW-0949">S-adenosyl-L-methionine</keyword>
<feature type="active site" description="Proton acceptor" evidence="7">
    <location>
        <position position="200"/>
    </location>
</feature>
<dbReference type="InterPro" id="IPR050082">
    <property type="entry name" value="RNA_methyltr_RlmE"/>
</dbReference>
<evidence type="ECO:0000256" key="7">
    <source>
        <dbReference type="HAMAP-Rule" id="MF_03162"/>
    </source>
</evidence>
<dbReference type="GO" id="GO:0002181">
    <property type="term" value="P:cytoplasmic translation"/>
    <property type="evidence" value="ECO:0007669"/>
    <property type="project" value="UniProtKB-UniRule"/>
</dbReference>
<organism evidence="10 11">
    <name type="scientific">Botrytis tulipae</name>
    <dbReference type="NCBI Taxonomy" id="87230"/>
    <lineage>
        <taxon>Eukaryota</taxon>
        <taxon>Fungi</taxon>
        <taxon>Dikarya</taxon>
        <taxon>Ascomycota</taxon>
        <taxon>Pezizomycotina</taxon>
        <taxon>Leotiomycetes</taxon>
        <taxon>Helotiales</taxon>
        <taxon>Sclerotiniaceae</taxon>
        <taxon>Botrytis</taxon>
    </lineage>
</organism>
<sequence length="385" mass="42426">MGKSSKDKRDAYYRLAKEQGWRARKFDLFSDVTRVVDLCAAPGSWSQVLSRVLIKGEKFGRAAWEDKEARMRQNILEINIPSSTEEKQPLNETELKPKKDVKIVAIDLQPMSPLQGIITLRADITHPATVPLLLSALDSSYDPKSLSQQASNPVDLVISDGAPDVTGLHDLDIYVQSQLLFAALNLALCVLRPGGKFVAKIFRGRNVDLLFAQLKIFFERVVVAKPRSSRASSVEAFIVCLNFQPPEGFKASMEDPMGVGDRLAKMVDTAVSQEPVVSPIDSQNIEGDKPSENQVNTTTRREDGVWEVKLPSDEAKARKSGRWIAPFLACGDLSGYDADASYHLPKDRITLDPVQPPTAPPYKRALEMRKAAGGAYGKTTTGKTE</sequence>
<protein>
    <recommendedName>
        <fullName evidence="7">Putative tRNA (cytidine(32)/guanosine(34)-2'-O)-methyltransferase</fullName>
        <ecNumber evidence="7">2.1.1.205</ecNumber>
    </recommendedName>
    <alternativeName>
        <fullName evidence="7">2'-O-ribose RNA methyltransferase TRM7 homolog</fullName>
    </alternativeName>
</protein>
<dbReference type="EC" id="2.1.1.205" evidence="7"/>
<evidence type="ECO:0000313" key="11">
    <source>
        <dbReference type="Proteomes" id="UP000297777"/>
    </source>
</evidence>
<name>A0A4Z1EZR1_9HELO</name>
<reference evidence="10 11" key="1">
    <citation type="submission" date="2017-12" db="EMBL/GenBank/DDBJ databases">
        <title>Comparative genomics of Botrytis spp.</title>
        <authorList>
            <person name="Valero-Jimenez C.A."/>
            <person name="Tapia P."/>
            <person name="Veloso J."/>
            <person name="Silva-Moreno E."/>
            <person name="Staats M."/>
            <person name="Valdes J.H."/>
            <person name="Van Kan J.A.L."/>
        </authorList>
    </citation>
    <scope>NUCLEOTIDE SEQUENCE [LARGE SCALE GENOMIC DNA]</scope>
    <source>
        <strain evidence="10 11">Bt9001</strain>
    </source>
</reference>
<feature type="binding site" evidence="7">
    <location>
        <position position="123"/>
    </location>
    <ligand>
        <name>S-adenosyl-L-methionine</name>
        <dbReference type="ChEBI" id="CHEBI:59789"/>
    </ligand>
</feature>
<dbReference type="HAMAP" id="MF_01547">
    <property type="entry name" value="RNA_methyltr_E"/>
    <property type="match status" value="1"/>
</dbReference>
<dbReference type="Pfam" id="PF01728">
    <property type="entry name" value="FtsJ"/>
    <property type="match status" value="1"/>
</dbReference>
<dbReference type="GO" id="GO:0005737">
    <property type="term" value="C:cytoplasm"/>
    <property type="evidence" value="ECO:0007669"/>
    <property type="project" value="UniProtKB-SubCell"/>
</dbReference>
<feature type="binding site" evidence="7">
    <location>
        <position position="45"/>
    </location>
    <ligand>
        <name>S-adenosyl-L-methionine</name>
        <dbReference type="ChEBI" id="CHEBI:59789"/>
    </ligand>
</feature>
<dbReference type="InterPro" id="IPR028590">
    <property type="entry name" value="RNA_methyltr_E_TRM7"/>
</dbReference>
<comment type="function">
    <text evidence="7">Methylates the 2'-O-ribose of nucleotides at positions 32 and 34 of the tRNA anticodon loop of substrate tRNAs.</text>
</comment>
<dbReference type="HAMAP" id="MF_03162">
    <property type="entry name" value="RNA_methyltr_E_TRM7"/>
    <property type="match status" value="1"/>
</dbReference>
<evidence type="ECO:0000256" key="2">
    <source>
        <dbReference type="ARBA" id="ARBA00022603"/>
    </source>
</evidence>
<evidence type="ECO:0000259" key="9">
    <source>
        <dbReference type="Pfam" id="PF01728"/>
    </source>
</evidence>
<keyword evidence="11" id="KW-1185">Reference proteome</keyword>
<dbReference type="OrthoDB" id="289250at2759"/>
<dbReference type="InterPro" id="IPR002877">
    <property type="entry name" value="RNA_MeTrfase_FtsJ_dom"/>
</dbReference>
<comment type="subcellular location">
    <subcellularLocation>
        <location evidence="7">Cytoplasm</location>
    </subcellularLocation>
</comment>
<dbReference type="SUPFAM" id="SSF53335">
    <property type="entry name" value="S-adenosyl-L-methionine-dependent methyltransferases"/>
    <property type="match status" value="1"/>
</dbReference>
<dbReference type="FunFam" id="3.40.50.150:FF:000176">
    <property type="entry name" value="tRNA (cytidine(32)/guanosine(34)-2'-O)-methyltransferase"/>
    <property type="match status" value="1"/>
</dbReference>
<evidence type="ECO:0000256" key="4">
    <source>
        <dbReference type="ARBA" id="ARBA00022691"/>
    </source>
</evidence>
<dbReference type="InterPro" id="IPR029063">
    <property type="entry name" value="SAM-dependent_MTases_sf"/>
</dbReference>
<keyword evidence="2 7" id="KW-0489">Methyltransferase</keyword>
<gene>
    <name evidence="10" type="ORF">BTUL_0021g00070</name>
</gene>
<dbReference type="Proteomes" id="UP000297777">
    <property type="component" value="Unassembled WGS sequence"/>
</dbReference>